<dbReference type="AlphaFoldDB" id="A0A1J1HBA8"/>
<evidence type="ECO:0000313" key="5">
    <source>
        <dbReference type="Proteomes" id="UP000220158"/>
    </source>
</evidence>
<keyword evidence="3" id="KW-1133">Transmembrane helix</keyword>
<dbReference type="OMA" id="DIMERFH"/>
<feature type="coiled-coil region" evidence="1">
    <location>
        <begin position="214"/>
        <end position="248"/>
    </location>
</feature>
<dbReference type="EMBL" id="LN835309">
    <property type="protein sequence ID" value="CRH02583.1"/>
    <property type="molecule type" value="Genomic_DNA"/>
</dbReference>
<dbReference type="RefSeq" id="XP_028535103.1">
    <property type="nucleotide sequence ID" value="XM_028679384.1"/>
</dbReference>
<organism evidence="4 5">
    <name type="scientific">Plasmodium relictum</name>
    <dbReference type="NCBI Taxonomy" id="85471"/>
    <lineage>
        <taxon>Eukaryota</taxon>
        <taxon>Sar</taxon>
        <taxon>Alveolata</taxon>
        <taxon>Apicomplexa</taxon>
        <taxon>Aconoidasida</taxon>
        <taxon>Haemosporida</taxon>
        <taxon>Plasmodiidae</taxon>
        <taxon>Plasmodium</taxon>
        <taxon>Plasmodium (Haemamoeba)</taxon>
    </lineage>
</organism>
<protein>
    <submittedName>
        <fullName evidence="4">Uncharacterized protein</fullName>
    </submittedName>
</protein>
<sequence length="564" mass="66528">MNQHKIKDLSEEDQTKIYKILLLTYLKRLSKYQDQIKNIYFNNIISGIKYDVNDCLLNEHVSSQHCFIDTLIKSNENHEFLKSLQLLEKKSNTKENEIAEEISDVNNYVNYTQTNNDIINNEQNENNQRNQRTLFNNYIMEIMERSHIFLLIKILFVLFLFEANSKVYFIVSGMFILYNRGFFDFIINNFNFMSSNETIEQILRRMSESRNLNNNELNYNNEENNNSNEVMEENNEHANNKENDINNLDSPLNNIYKENDKTIDEKLNTENELLSFLNMGNDTCQISDGEYVDNKWDNDNDSEFNESLGKINKNNITNTKNMDKQLKRKNISLYENNNGNEFSENLYFNSNENSEEENKNNFYPFKKIAKTYDKIGSKIANNSYETYASSHKLLNLNECKDEIVQEDIINSRIFCTNIKEKENIRNFNTEDISNDSFNKIKDSNNDKRNILESAIRRRKKKNKINLNDSSNSFNNILNNSMSELIASDYEDSADNLDTNESNSSNVSSDKKKQLIQNRESQQTSNGEITRRKPTKLEKYIYQSVVMFFMTLLPWWVPDVAYLEE</sequence>
<proteinExistence type="predicted"/>
<dbReference type="OrthoDB" id="392873at2759"/>
<dbReference type="Proteomes" id="UP000220158">
    <property type="component" value="Chromosome 14"/>
</dbReference>
<reference evidence="4 5" key="1">
    <citation type="submission" date="2015-04" db="EMBL/GenBank/DDBJ databases">
        <authorList>
            <consortium name="Pathogen Informatics"/>
        </authorList>
    </citation>
    <scope>NUCLEOTIDE SEQUENCE [LARGE SCALE GENOMIC DNA]</scope>
    <source>
        <strain evidence="4 5">SGS1</strain>
    </source>
</reference>
<feature type="region of interest" description="Disordered" evidence="2">
    <location>
        <begin position="493"/>
        <end position="530"/>
    </location>
</feature>
<feature type="compositionally biased region" description="Polar residues" evidence="2">
    <location>
        <begin position="514"/>
        <end position="527"/>
    </location>
</feature>
<evidence type="ECO:0000256" key="2">
    <source>
        <dbReference type="SAM" id="MobiDB-lite"/>
    </source>
</evidence>
<evidence type="ECO:0000256" key="1">
    <source>
        <dbReference type="SAM" id="Coils"/>
    </source>
</evidence>
<accession>A0A1J1HBA8</accession>
<keyword evidence="5" id="KW-1185">Reference proteome</keyword>
<evidence type="ECO:0000256" key="3">
    <source>
        <dbReference type="SAM" id="Phobius"/>
    </source>
</evidence>
<feature type="transmembrane region" description="Helical" evidence="3">
    <location>
        <begin position="142"/>
        <end position="161"/>
    </location>
</feature>
<evidence type="ECO:0000313" key="4">
    <source>
        <dbReference type="EMBL" id="CRH02583.1"/>
    </source>
</evidence>
<dbReference type="GeneID" id="39738747"/>
<gene>
    <name evidence="4" type="ORF">PRELSG_1431500</name>
</gene>
<keyword evidence="3" id="KW-0812">Transmembrane</keyword>
<keyword evidence="3" id="KW-0472">Membrane</keyword>
<dbReference type="KEGG" id="prel:PRELSG_1431500"/>
<keyword evidence="1" id="KW-0175">Coiled coil</keyword>
<name>A0A1J1HBA8_PLARL</name>
<dbReference type="VEuPathDB" id="PlasmoDB:PRELSG_1431500"/>